<protein>
    <submittedName>
        <fullName evidence="2">Alpha/Beta hydrolase protein</fullName>
    </submittedName>
</protein>
<dbReference type="RefSeq" id="XP_056045791.1">
    <property type="nucleotide sequence ID" value="XM_056185928.1"/>
</dbReference>
<keyword evidence="2" id="KW-0378">Hydrolase</keyword>
<accession>A0AAD7VUU3</accession>
<dbReference type="InterPro" id="IPR029058">
    <property type="entry name" value="AB_hydrolase_fold"/>
</dbReference>
<organism evidence="2 3">
    <name type="scientific">Lipomyces tetrasporus</name>
    <dbReference type="NCBI Taxonomy" id="54092"/>
    <lineage>
        <taxon>Eukaryota</taxon>
        <taxon>Fungi</taxon>
        <taxon>Dikarya</taxon>
        <taxon>Ascomycota</taxon>
        <taxon>Saccharomycotina</taxon>
        <taxon>Lipomycetes</taxon>
        <taxon>Lipomycetales</taxon>
        <taxon>Lipomycetaceae</taxon>
        <taxon>Lipomyces</taxon>
    </lineage>
</organism>
<dbReference type="Proteomes" id="UP001217417">
    <property type="component" value="Unassembled WGS sequence"/>
</dbReference>
<name>A0AAD7VUU3_9ASCO</name>
<dbReference type="InterPro" id="IPR002018">
    <property type="entry name" value="CarbesteraseB"/>
</dbReference>
<evidence type="ECO:0000313" key="3">
    <source>
        <dbReference type="Proteomes" id="UP001217417"/>
    </source>
</evidence>
<dbReference type="EMBL" id="JARPMG010000003">
    <property type="protein sequence ID" value="KAJ8102341.1"/>
    <property type="molecule type" value="Genomic_DNA"/>
</dbReference>
<gene>
    <name evidence="2" type="ORF">POJ06DRAFT_236955</name>
</gene>
<dbReference type="AlphaFoldDB" id="A0AAD7VUU3"/>
<dbReference type="PANTHER" id="PTHR43142:SF5">
    <property type="entry name" value="CARBOXYLIC ESTER HYDROLASE"/>
    <property type="match status" value="1"/>
</dbReference>
<dbReference type="Pfam" id="PF00135">
    <property type="entry name" value="COesterase"/>
    <property type="match status" value="1"/>
</dbReference>
<comment type="caution">
    <text evidence="2">The sequence shown here is derived from an EMBL/GenBank/DDBJ whole genome shotgun (WGS) entry which is preliminary data.</text>
</comment>
<dbReference type="PANTHER" id="PTHR43142">
    <property type="entry name" value="CARBOXYLIC ESTER HYDROLASE"/>
    <property type="match status" value="1"/>
</dbReference>
<evidence type="ECO:0000259" key="1">
    <source>
        <dbReference type="Pfam" id="PF00135"/>
    </source>
</evidence>
<sequence>MEQTIDYNHPVLGPMTGVLKCGGRVTQFRAIKFATIPGRFRQSVLLPTLPKRDFTTWGPVCPQAWTPNFVGGLAMGGQLQPEQRTYDEFECLNLTLTVPTYLLTQPNQDPVPVVAWVHGGAFRNGGGANYGLEDPYDFVDWSITIGKPVVFVGLQYRLNVFGFISSLELAEFASLNNEPIGNWGLRDLIVGYSWIKKFVRGFGGDEREVMTCGESAGAIAISLLVAADGLDSDPPFKRAIYQSGIASLLGPALVQTEQRVFDGIIKTISGDVPPEKRLETMLTLPWQAFMWDALPSSYRPVVDHDLFKEPLSVGMTCERTYNCAWLESFMAGDCGEEGHSFRGALGLDTGKVIDNLKNRLQLTFGPQIFNRLTEIATEFGCPSLSIPGATTLVSKQEIENAVHLLGAIMFHALQYAIVRVPGCDKRGKKAYLYHLDKKNPIFTPQTHYSGVSHHFVDNIYLFQSMVKKIADQPTVRNDPAKLLRECNTARSMATKWIDFAYGIEPWDENLVGVITEFGEGTWEVYSDEEDVRRNGRKIKAWLTLVG</sequence>
<dbReference type="GO" id="GO:0016787">
    <property type="term" value="F:hydrolase activity"/>
    <property type="evidence" value="ECO:0007669"/>
    <property type="project" value="UniProtKB-KW"/>
</dbReference>
<dbReference type="SUPFAM" id="SSF53474">
    <property type="entry name" value="alpha/beta-Hydrolases"/>
    <property type="match status" value="1"/>
</dbReference>
<evidence type="ECO:0000313" key="2">
    <source>
        <dbReference type="EMBL" id="KAJ8102341.1"/>
    </source>
</evidence>
<reference evidence="2" key="1">
    <citation type="submission" date="2023-03" db="EMBL/GenBank/DDBJ databases">
        <title>Near-Complete genome sequence of Lipomyces tetrasporous NRRL Y-64009, an oleaginous yeast capable of growing on lignocellulosic hydrolysates.</title>
        <authorList>
            <consortium name="Lawrence Berkeley National Laboratory"/>
            <person name="Jagtap S.S."/>
            <person name="Liu J.-J."/>
            <person name="Walukiewicz H.E."/>
            <person name="Pangilinan J."/>
            <person name="Lipzen A."/>
            <person name="Ahrendt S."/>
            <person name="Koriabine M."/>
            <person name="Cobaugh K."/>
            <person name="Salamov A."/>
            <person name="Yoshinaga Y."/>
            <person name="Ng V."/>
            <person name="Daum C."/>
            <person name="Grigoriev I.V."/>
            <person name="Slininger P.J."/>
            <person name="Dien B.S."/>
            <person name="Jin Y.-S."/>
            <person name="Rao C.V."/>
        </authorList>
    </citation>
    <scope>NUCLEOTIDE SEQUENCE</scope>
    <source>
        <strain evidence="2">NRRL Y-64009</strain>
    </source>
</reference>
<dbReference type="GeneID" id="80881094"/>
<keyword evidence="3" id="KW-1185">Reference proteome</keyword>
<dbReference type="Gene3D" id="3.40.50.1820">
    <property type="entry name" value="alpha/beta hydrolase"/>
    <property type="match status" value="1"/>
</dbReference>
<feature type="domain" description="Carboxylesterase type B" evidence="1">
    <location>
        <begin position="23"/>
        <end position="528"/>
    </location>
</feature>
<proteinExistence type="predicted"/>